<comment type="caution">
    <text evidence="1">The sequence shown here is derived from an EMBL/GenBank/DDBJ whole genome shotgun (WGS) entry which is preliminary data.</text>
</comment>
<keyword evidence="2" id="KW-1185">Reference proteome</keyword>
<protein>
    <submittedName>
        <fullName evidence="1">Aspartyl-tRNA synthetase</fullName>
    </submittedName>
</protein>
<proteinExistence type="predicted"/>
<accession>A0A392PZK7</accession>
<reference evidence="1 2" key="1">
    <citation type="journal article" date="2018" name="Front. Plant Sci.">
        <title>Red Clover (Trifolium pratense) and Zigzag Clover (T. medium) - A Picture of Genomic Similarities and Differences.</title>
        <authorList>
            <person name="Dluhosova J."/>
            <person name="Istvanek J."/>
            <person name="Nedelnik J."/>
            <person name="Repkova J."/>
        </authorList>
    </citation>
    <scope>NUCLEOTIDE SEQUENCE [LARGE SCALE GENOMIC DNA]</scope>
    <source>
        <strain evidence="2">cv. 10/8</strain>
        <tissue evidence="1">Leaf</tissue>
    </source>
</reference>
<keyword evidence="1" id="KW-0436">Ligase</keyword>
<feature type="non-terminal residue" evidence="1">
    <location>
        <position position="159"/>
    </location>
</feature>
<dbReference type="AlphaFoldDB" id="A0A392PZK7"/>
<organism evidence="1 2">
    <name type="scientific">Trifolium medium</name>
    <dbReference type="NCBI Taxonomy" id="97028"/>
    <lineage>
        <taxon>Eukaryota</taxon>
        <taxon>Viridiplantae</taxon>
        <taxon>Streptophyta</taxon>
        <taxon>Embryophyta</taxon>
        <taxon>Tracheophyta</taxon>
        <taxon>Spermatophyta</taxon>
        <taxon>Magnoliopsida</taxon>
        <taxon>eudicotyledons</taxon>
        <taxon>Gunneridae</taxon>
        <taxon>Pentapetalae</taxon>
        <taxon>rosids</taxon>
        <taxon>fabids</taxon>
        <taxon>Fabales</taxon>
        <taxon>Fabaceae</taxon>
        <taxon>Papilionoideae</taxon>
        <taxon>50 kb inversion clade</taxon>
        <taxon>NPAAA clade</taxon>
        <taxon>Hologalegina</taxon>
        <taxon>IRL clade</taxon>
        <taxon>Trifolieae</taxon>
        <taxon>Trifolium</taxon>
    </lineage>
</organism>
<evidence type="ECO:0000313" key="1">
    <source>
        <dbReference type="EMBL" id="MCI17092.1"/>
    </source>
</evidence>
<keyword evidence="1" id="KW-0030">Aminoacyl-tRNA synthetase</keyword>
<evidence type="ECO:0000313" key="2">
    <source>
        <dbReference type="Proteomes" id="UP000265520"/>
    </source>
</evidence>
<dbReference type="Proteomes" id="UP000265520">
    <property type="component" value="Unassembled WGS sequence"/>
</dbReference>
<sequence length="159" mass="18214">MEKGETIETMFTRFQTLVAGLQVLKKSYTTYDHIQKILRCLPIEWRPKVTAIEECQNLKTMAIETLISNLRSHEMVLNADATALKKSKSVTLQSTKISSKVLKAKVNEVQQESSVDDQEDGSDEDELALFTKFQQWSRLNKKNFRGNSSRSNAKMIRRA</sequence>
<dbReference type="GO" id="GO:0004812">
    <property type="term" value="F:aminoacyl-tRNA ligase activity"/>
    <property type="evidence" value="ECO:0007669"/>
    <property type="project" value="UniProtKB-KW"/>
</dbReference>
<dbReference type="EMBL" id="LXQA010103823">
    <property type="protein sequence ID" value="MCI17092.1"/>
    <property type="molecule type" value="Genomic_DNA"/>
</dbReference>
<gene>
    <name evidence="1" type="ORF">A2U01_0038239</name>
</gene>
<name>A0A392PZK7_9FABA</name>
<dbReference type="Pfam" id="PF14223">
    <property type="entry name" value="Retrotran_gag_2"/>
    <property type="match status" value="1"/>
</dbReference>